<name>A0AA37WKG0_9GAMM</name>
<gene>
    <name evidence="2" type="ORF">GCM10007877_06470</name>
</gene>
<dbReference type="Gene3D" id="2.60.40.3880">
    <property type="match status" value="1"/>
</dbReference>
<feature type="chain" id="PRO_5041451036" evidence="1">
    <location>
        <begin position="20"/>
        <end position="285"/>
    </location>
</feature>
<dbReference type="AlphaFoldDB" id="A0AA37WKG0"/>
<evidence type="ECO:0000256" key="1">
    <source>
        <dbReference type="SAM" id="SignalP"/>
    </source>
</evidence>
<dbReference type="EMBL" id="BSPD01000020">
    <property type="protein sequence ID" value="GLS24933.1"/>
    <property type="molecule type" value="Genomic_DNA"/>
</dbReference>
<reference evidence="2 3" key="1">
    <citation type="journal article" date="2014" name="Int. J. Syst. Evol. Microbiol.">
        <title>Complete genome sequence of Corynebacterium casei LMG S-19264T (=DSM 44701T), isolated from a smear-ripened cheese.</title>
        <authorList>
            <consortium name="US DOE Joint Genome Institute (JGI-PGF)"/>
            <person name="Walter F."/>
            <person name="Albersmeier A."/>
            <person name="Kalinowski J."/>
            <person name="Ruckert C."/>
        </authorList>
    </citation>
    <scope>NUCLEOTIDE SEQUENCE [LARGE SCALE GENOMIC DNA]</scope>
    <source>
        <strain evidence="2 3">NBRC 110095</strain>
    </source>
</reference>
<organism evidence="2 3">
    <name type="scientific">Marinibactrum halimedae</name>
    <dbReference type="NCBI Taxonomy" id="1444977"/>
    <lineage>
        <taxon>Bacteria</taxon>
        <taxon>Pseudomonadati</taxon>
        <taxon>Pseudomonadota</taxon>
        <taxon>Gammaproteobacteria</taxon>
        <taxon>Cellvibrionales</taxon>
        <taxon>Cellvibrionaceae</taxon>
        <taxon>Marinibactrum</taxon>
    </lineage>
</organism>
<comment type="caution">
    <text evidence="2">The sequence shown here is derived from an EMBL/GenBank/DDBJ whole genome shotgun (WGS) entry which is preliminary data.</text>
</comment>
<dbReference type="Proteomes" id="UP001156870">
    <property type="component" value="Unassembled WGS sequence"/>
</dbReference>
<dbReference type="RefSeq" id="WP_232592250.1">
    <property type="nucleotide sequence ID" value="NZ_BSPD01000020.1"/>
</dbReference>
<proteinExistence type="predicted"/>
<evidence type="ECO:0000313" key="2">
    <source>
        <dbReference type="EMBL" id="GLS24933.1"/>
    </source>
</evidence>
<feature type="signal peptide" evidence="1">
    <location>
        <begin position="1"/>
        <end position="19"/>
    </location>
</feature>
<protein>
    <submittedName>
        <fullName evidence="2">Uncharacterized protein</fullName>
    </submittedName>
</protein>
<sequence length="285" mass="32573">MIKKSLLIVGTFFSAILNAETMTQTIEIEADYPIALIENESFTMPIHLGAQFSSIEELCVQFEFGDIESFDGIADSLSVEREIERTEIKDKLLTFFPSYSILKWAEIINPIYDDQGNVLVPGSTNYYLSNVNACLPVSGKALRDGVFNLDLLTQGGGVEIKNVTVNVKGTESTIRVISTLDEHDNFYVPSYGGRVNYDLEIFNNDEDNPEKRFKSWSVIYFPDATPYPVKTPHNIAVKFNEPKLFNRNYLNIPAWFEPGEYDLYWFLQDPETQEQVQAHMRFVKE</sequence>
<keyword evidence="1" id="KW-0732">Signal</keyword>
<accession>A0AA37WKG0</accession>
<keyword evidence="3" id="KW-1185">Reference proteome</keyword>
<evidence type="ECO:0000313" key="3">
    <source>
        <dbReference type="Proteomes" id="UP001156870"/>
    </source>
</evidence>